<dbReference type="Proteomes" id="UP000006394">
    <property type="component" value="Chromosome"/>
</dbReference>
<dbReference type="eggNOG" id="ENOG50307U2">
    <property type="taxonomic scope" value="Bacteria"/>
</dbReference>
<gene>
    <name evidence="1" type="ordered locus">FP0451</name>
</gene>
<dbReference type="PATRIC" id="fig|402612.5.peg.465"/>
<dbReference type="HOGENOM" id="CLU_1097324_0_0_10"/>
<sequence length="254" mass="28540">MKIKQNGINKSQKSSTIKNKNVTMQKKILSIVMLTALTLNSCKNNSEVTKTVPDEIITSSETDNKGNKLDIDFNNTKSTATLKLNGEIIEMVLDTTMASGANYKNEHYHYTNWHNMTILEKDGKVIFEAGKEKTPSASNMSNFEGTYIYGKKEGANDWVEINIKSLKNQDSCSIVVNSKTINNKKGCEFNKLGLLKNDTIFIKTTDWKRPVTVIITKKTNKITIDAIEKQTDDRFVLNWYCSGGGSLIGDYIKK</sequence>
<dbReference type="OrthoDB" id="1375714at2"/>
<proteinExistence type="predicted"/>
<evidence type="ECO:0000313" key="2">
    <source>
        <dbReference type="Proteomes" id="UP000006394"/>
    </source>
</evidence>
<keyword evidence="2" id="KW-1185">Reference proteome</keyword>
<protein>
    <submittedName>
        <fullName evidence="1">Uncharacterized protein</fullName>
    </submittedName>
</protein>
<dbReference type="Gene3D" id="2.40.128.200">
    <property type="match status" value="1"/>
</dbReference>
<dbReference type="KEGG" id="fps:FP0451"/>
<organism evidence="1 2">
    <name type="scientific">Flavobacterium psychrophilum (strain ATCC 49511 / DSM 21280 / CIP 103535 / JIP02/86)</name>
    <dbReference type="NCBI Taxonomy" id="402612"/>
    <lineage>
        <taxon>Bacteria</taxon>
        <taxon>Pseudomonadati</taxon>
        <taxon>Bacteroidota</taxon>
        <taxon>Flavobacteriia</taxon>
        <taxon>Flavobacteriales</taxon>
        <taxon>Flavobacteriaceae</taxon>
        <taxon>Flavobacterium</taxon>
    </lineage>
</organism>
<dbReference type="AlphaFoldDB" id="A6GWT9"/>
<dbReference type="EnsemblBacteria" id="CAL42562">
    <property type="protein sequence ID" value="CAL42562"/>
    <property type="gene ID" value="FP0451"/>
</dbReference>
<dbReference type="InterPro" id="IPR036328">
    <property type="entry name" value="MliC_sf"/>
</dbReference>
<evidence type="ECO:0000313" key="1">
    <source>
        <dbReference type="EMBL" id="CAL42562.1"/>
    </source>
</evidence>
<dbReference type="EMBL" id="AM398681">
    <property type="protein sequence ID" value="CAL42562.1"/>
    <property type="molecule type" value="Genomic_DNA"/>
</dbReference>
<reference evidence="1 2" key="1">
    <citation type="journal article" date="2007" name="Nat. Biotechnol.">
        <title>Complete genome sequence of the fish pathogen Flavobacterium psychrophilum.</title>
        <authorList>
            <person name="Duchaud E."/>
            <person name="Boussaha M."/>
            <person name="Loux V."/>
            <person name="Bernardet J.F."/>
            <person name="Michel C."/>
            <person name="Kerouault B."/>
            <person name="Mondot S."/>
            <person name="Nicolas P."/>
            <person name="Bossy R."/>
            <person name="Caron C."/>
            <person name="Bessieres P."/>
            <person name="Gibrat J.F."/>
            <person name="Claverol S."/>
            <person name="Dumetz F."/>
            <person name="Le Henaff M."/>
            <person name="Benmansour A."/>
        </authorList>
    </citation>
    <scope>NUCLEOTIDE SEQUENCE [LARGE SCALE GENOMIC DNA]</scope>
    <source>
        <strain evidence="2">ATCC 49511 / DSM 21280 / CIP 103535 / JIP02/86</strain>
    </source>
</reference>
<accession>A6GWT9</accession>
<name>A6GWT9_FLAPJ</name>